<dbReference type="NCBIfam" id="NF008453">
    <property type="entry name" value="PRK11308.1"/>
    <property type="match status" value="2"/>
</dbReference>
<dbReference type="InterPro" id="IPR003593">
    <property type="entry name" value="AAA+_ATPase"/>
</dbReference>
<evidence type="ECO:0000259" key="6">
    <source>
        <dbReference type="PROSITE" id="PS50893"/>
    </source>
</evidence>
<comment type="subcellular location">
    <subcellularLocation>
        <location evidence="1">Cell inner membrane</location>
        <topology evidence="1">Peripheral membrane protein</topology>
    </subcellularLocation>
</comment>
<dbReference type="GO" id="GO:0005886">
    <property type="term" value="C:plasma membrane"/>
    <property type="evidence" value="ECO:0007669"/>
    <property type="project" value="UniProtKB-SubCell"/>
</dbReference>
<dbReference type="EMBL" id="VDMN01000001">
    <property type="protein sequence ID" value="TNM65347.1"/>
    <property type="molecule type" value="Genomic_DNA"/>
</dbReference>
<evidence type="ECO:0000313" key="8">
    <source>
        <dbReference type="Proteomes" id="UP000311605"/>
    </source>
</evidence>
<dbReference type="GO" id="GO:0016887">
    <property type="term" value="F:ATP hydrolysis activity"/>
    <property type="evidence" value="ECO:0007669"/>
    <property type="project" value="InterPro"/>
</dbReference>
<keyword evidence="4" id="KW-0547">Nucleotide-binding</keyword>
<reference evidence="7 8" key="1">
    <citation type="submission" date="2019-06" db="EMBL/GenBank/DDBJ databases">
        <title>The draft genome of Rhizobium smilacinae PTYR-5.</title>
        <authorList>
            <person name="Liu L."/>
            <person name="Li L."/>
            <person name="Zhang X."/>
        </authorList>
    </citation>
    <scope>NUCLEOTIDE SEQUENCE [LARGE SCALE GENOMIC DNA]</scope>
    <source>
        <strain evidence="7 8">PTYR-5</strain>
    </source>
</reference>
<keyword evidence="5 7" id="KW-0067">ATP-binding</keyword>
<evidence type="ECO:0000256" key="3">
    <source>
        <dbReference type="ARBA" id="ARBA00022448"/>
    </source>
</evidence>
<sequence length="638" mass="68621">MMQVSSTCITQSRVIVRSGRDHTAPTPLLSLRSYTAGTVINGADRPIVGPIDLDIETGSIVGIAGESGSGKSFLFKSLVALNGSRAWSQGTATFKGINVAGRDPQSLDLQRRMRGSDVGFIFQQPTEKLDPIMSIGRQLVGTLRKHHDFTKREAVAKAIELLGEVGLPNPESYLSSYPHQLSGGQNQRVMIALALVGEPEILIADEPTTGLDVSVQEQILVLLQKLARLRQMAVVLVSHDLDVLARVCDQIAVLYAGRLVEFGSVASVLRAPKHPYTSRLMHTRPSITRRASLLPIPGEVPAPENRSSLCGFLSRCHVKTDLCEISAPASETKNSRVVLCHNPVKEPFGPTNFGQPKTSSSISRLSGPTLVLSEVTKTYKLARTWMTPADEKHALCKLSLTIKPGSILGIVGESGSGKTTLGRLIVGAMKPSTGTISVVGCPENAPNFPRLPLWRHAQLIYQNPSSSLDPRLTALEHVIEPLISRGALSKAERLAKAQEALLQLGITKEQMVCKPSKLSGGQLQRVAIARAIALRPAFLVCDEPTSALDVSVQANVINILLQLRDETGVGIVFISHNLAAVRAIADNVAVMKAGTMVEYDHADRLFVSPKHEYTKHLIKLARSNEAASAAASASLMSL</sequence>
<dbReference type="Pfam" id="PF00005">
    <property type="entry name" value="ABC_tran"/>
    <property type="match status" value="2"/>
</dbReference>
<dbReference type="NCBIfam" id="TIGR01727">
    <property type="entry name" value="oligo_HPY"/>
    <property type="match status" value="1"/>
</dbReference>
<dbReference type="PROSITE" id="PS50893">
    <property type="entry name" value="ABC_TRANSPORTER_2"/>
    <property type="match status" value="2"/>
</dbReference>
<evidence type="ECO:0000256" key="5">
    <source>
        <dbReference type="ARBA" id="ARBA00022840"/>
    </source>
</evidence>
<dbReference type="OrthoDB" id="9802264at2"/>
<feature type="domain" description="ABC transporter" evidence="6">
    <location>
        <begin position="370"/>
        <end position="618"/>
    </location>
</feature>
<dbReference type="Gene3D" id="3.40.50.300">
    <property type="entry name" value="P-loop containing nucleotide triphosphate hydrolases"/>
    <property type="match status" value="2"/>
</dbReference>
<evidence type="ECO:0000256" key="2">
    <source>
        <dbReference type="ARBA" id="ARBA00005417"/>
    </source>
</evidence>
<dbReference type="InterPro" id="IPR003439">
    <property type="entry name" value="ABC_transporter-like_ATP-bd"/>
</dbReference>
<evidence type="ECO:0000256" key="1">
    <source>
        <dbReference type="ARBA" id="ARBA00004417"/>
    </source>
</evidence>
<dbReference type="GO" id="GO:0015833">
    <property type="term" value="P:peptide transport"/>
    <property type="evidence" value="ECO:0007669"/>
    <property type="project" value="InterPro"/>
</dbReference>
<dbReference type="InterPro" id="IPR050319">
    <property type="entry name" value="ABC_transp_ATP-bind"/>
</dbReference>
<accession>A0A5C4XPS1</accession>
<dbReference type="PROSITE" id="PS00211">
    <property type="entry name" value="ABC_TRANSPORTER_1"/>
    <property type="match status" value="1"/>
</dbReference>
<dbReference type="CDD" id="cd03257">
    <property type="entry name" value="ABC_NikE_OppD_transporters"/>
    <property type="match status" value="2"/>
</dbReference>
<comment type="caution">
    <text evidence="7">The sequence shown here is derived from an EMBL/GenBank/DDBJ whole genome shotgun (WGS) entry which is preliminary data.</text>
</comment>
<protein>
    <submittedName>
        <fullName evidence="7">ABC transporter ATP-binding protein</fullName>
    </submittedName>
</protein>
<name>A0A5C4XPS1_9HYPH</name>
<comment type="similarity">
    <text evidence="2">Belongs to the ABC transporter superfamily.</text>
</comment>
<organism evidence="7 8">
    <name type="scientific">Aliirhizobium smilacinae</name>
    <dbReference type="NCBI Taxonomy" id="1395944"/>
    <lineage>
        <taxon>Bacteria</taxon>
        <taxon>Pseudomonadati</taxon>
        <taxon>Pseudomonadota</taxon>
        <taxon>Alphaproteobacteria</taxon>
        <taxon>Hyphomicrobiales</taxon>
        <taxon>Rhizobiaceae</taxon>
        <taxon>Aliirhizobium</taxon>
    </lineage>
</organism>
<dbReference type="Pfam" id="PF08352">
    <property type="entry name" value="oligo_HPY"/>
    <property type="match status" value="1"/>
</dbReference>
<proteinExistence type="inferred from homology"/>
<dbReference type="PANTHER" id="PTHR43776">
    <property type="entry name" value="TRANSPORT ATP-BINDING PROTEIN"/>
    <property type="match status" value="1"/>
</dbReference>
<dbReference type="AlphaFoldDB" id="A0A5C4XPS1"/>
<dbReference type="Proteomes" id="UP000311605">
    <property type="component" value="Unassembled WGS sequence"/>
</dbReference>
<dbReference type="InterPro" id="IPR017871">
    <property type="entry name" value="ABC_transporter-like_CS"/>
</dbReference>
<evidence type="ECO:0000313" key="7">
    <source>
        <dbReference type="EMBL" id="TNM65347.1"/>
    </source>
</evidence>
<evidence type="ECO:0000256" key="4">
    <source>
        <dbReference type="ARBA" id="ARBA00022741"/>
    </source>
</evidence>
<dbReference type="InterPro" id="IPR027417">
    <property type="entry name" value="P-loop_NTPase"/>
</dbReference>
<dbReference type="GO" id="GO:0005524">
    <property type="term" value="F:ATP binding"/>
    <property type="evidence" value="ECO:0007669"/>
    <property type="project" value="UniProtKB-KW"/>
</dbReference>
<dbReference type="SUPFAM" id="SSF52540">
    <property type="entry name" value="P-loop containing nucleoside triphosphate hydrolases"/>
    <property type="match status" value="2"/>
</dbReference>
<keyword evidence="3" id="KW-0813">Transport</keyword>
<dbReference type="SMART" id="SM00382">
    <property type="entry name" value="AAA"/>
    <property type="match status" value="2"/>
</dbReference>
<dbReference type="GO" id="GO:0055085">
    <property type="term" value="P:transmembrane transport"/>
    <property type="evidence" value="ECO:0007669"/>
    <property type="project" value="UniProtKB-ARBA"/>
</dbReference>
<feature type="domain" description="ABC transporter" evidence="6">
    <location>
        <begin position="31"/>
        <end position="281"/>
    </location>
</feature>
<dbReference type="InterPro" id="IPR013563">
    <property type="entry name" value="Oligopep_ABC_C"/>
</dbReference>
<gene>
    <name evidence="7" type="ORF">FHP24_03470</name>
</gene>
<keyword evidence="8" id="KW-1185">Reference proteome</keyword>